<dbReference type="EMBL" id="LZLC01000013">
    <property type="protein sequence ID" value="OBJ46534.1"/>
    <property type="molecule type" value="Genomic_DNA"/>
</dbReference>
<reference evidence="1 2" key="1">
    <citation type="submission" date="2016-06" db="EMBL/GenBank/DDBJ databases">
        <authorList>
            <person name="Kjaerup R.B."/>
            <person name="Dalgaard T.S."/>
            <person name="Juul-Madsen H.R."/>
        </authorList>
    </citation>
    <scope>NUCLEOTIDE SEQUENCE [LARGE SCALE GENOMIC DNA]</scope>
    <source>
        <strain evidence="1 2">1127319.6</strain>
    </source>
</reference>
<dbReference type="AlphaFoldDB" id="A0A1A3HFU0"/>
<comment type="caution">
    <text evidence="1">The sequence shown here is derived from an EMBL/GenBank/DDBJ whole genome shotgun (WGS) entry which is preliminary data.</text>
</comment>
<dbReference type="Proteomes" id="UP000093898">
    <property type="component" value="Unassembled WGS sequence"/>
</dbReference>
<name>A0A1A3HFU0_MYCMU</name>
<evidence type="ECO:0000313" key="2">
    <source>
        <dbReference type="Proteomes" id="UP000093898"/>
    </source>
</evidence>
<gene>
    <name evidence="1" type="ORF">A5630_00765</name>
</gene>
<accession>A0A1A3HFU0</accession>
<evidence type="ECO:0000313" key="1">
    <source>
        <dbReference type="EMBL" id="OBJ46534.1"/>
    </source>
</evidence>
<proteinExistence type="predicted"/>
<sequence length="147" mass="16575">MLIAQCIVLLLARRNDRRRSDPELLKQCAAFSSAAGRFKRDIATKPRDEWDLSALDSLEEASDSIDIIGTPEIESAAERLIGYVPLVLEPKRFDVEEQDAVQGVFDAHRQFVAAVRRHFHKPPKVHQAVPILVHPRAVEEKTEPSTD</sequence>
<organism evidence="1 2">
    <name type="scientific">Mycolicibacterium mucogenicum</name>
    <name type="common">Mycobacterium mucogenicum</name>
    <dbReference type="NCBI Taxonomy" id="56689"/>
    <lineage>
        <taxon>Bacteria</taxon>
        <taxon>Bacillati</taxon>
        <taxon>Actinomycetota</taxon>
        <taxon>Actinomycetes</taxon>
        <taxon>Mycobacteriales</taxon>
        <taxon>Mycobacteriaceae</taxon>
        <taxon>Mycolicibacterium</taxon>
    </lineage>
</organism>
<protein>
    <submittedName>
        <fullName evidence="1">Uncharacterized protein</fullName>
    </submittedName>
</protein>